<dbReference type="STRING" id="63057.A0A2P5FRI6"/>
<dbReference type="Pfam" id="PF25797">
    <property type="entry name" value="PDF2_C"/>
    <property type="match status" value="1"/>
</dbReference>
<dbReference type="PANTHER" id="PTHR45654">
    <property type="entry name" value="HOMEOBOX-LEUCINE ZIPPER PROTEIN MERISTEM L1"/>
    <property type="match status" value="1"/>
</dbReference>
<keyword evidence="3" id="KW-1185">Reference proteome</keyword>
<evidence type="ECO:0000313" key="3">
    <source>
        <dbReference type="Proteomes" id="UP000237000"/>
    </source>
</evidence>
<comment type="caution">
    <text evidence="2">The sequence shown here is derived from an EMBL/GenBank/DDBJ whole genome shotgun (WGS) entry which is preliminary data.</text>
</comment>
<sequence length="90" mass="10037">MVTSGFAFSSKHWLAVLARACKRSTALVSRVNSSTIDGGVEDMRFTITNNYMNNLGMPCSFAVVFATTLKFPVPPSQLFDFLRDEKNRPK</sequence>
<feature type="domain" description="HD-Zip IV C-terminal" evidence="1">
    <location>
        <begin position="38"/>
        <end position="89"/>
    </location>
</feature>
<evidence type="ECO:0000313" key="2">
    <source>
        <dbReference type="EMBL" id="POO00417.1"/>
    </source>
</evidence>
<reference evidence="3" key="1">
    <citation type="submission" date="2016-06" db="EMBL/GenBank/DDBJ databases">
        <title>Parallel loss of symbiosis genes in relatives of nitrogen-fixing non-legume Parasponia.</title>
        <authorList>
            <person name="Van Velzen R."/>
            <person name="Holmer R."/>
            <person name="Bu F."/>
            <person name="Rutten L."/>
            <person name="Van Zeijl A."/>
            <person name="Liu W."/>
            <person name="Santuari L."/>
            <person name="Cao Q."/>
            <person name="Sharma T."/>
            <person name="Shen D."/>
            <person name="Roswanjaya Y."/>
            <person name="Wardhani T."/>
            <person name="Kalhor M.S."/>
            <person name="Jansen J."/>
            <person name="Van den Hoogen J."/>
            <person name="Gungor B."/>
            <person name="Hartog M."/>
            <person name="Hontelez J."/>
            <person name="Verver J."/>
            <person name="Yang W.-C."/>
            <person name="Schijlen E."/>
            <person name="Repin R."/>
            <person name="Schilthuizen M."/>
            <person name="Schranz E."/>
            <person name="Heidstra R."/>
            <person name="Miyata K."/>
            <person name="Fedorova E."/>
            <person name="Kohlen W."/>
            <person name="Bisseling T."/>
            <person name="Smit S."/>
            <person name="Geurts R."/>
        </authorList>
    </citation>
    <scope>NUCLEOTIDE SEQUENCE [LARGE SCALE GENOMIC DNA]</scope>
    <source>
        <strain evidence="3">cv. RG33-2</strain>
    </source>
</reference>
<proteinExistence type="predicted"/>
<organism evidence="2 3">
    <name type="scientific">Trema orientale</name>
    <name type="common">Charcoal tree</name>
    <name type="synonym">Celtis orientalis</name>
    <dbReference type="NCBI Taxonomy" id="63057"/>
    <lineage>
        <taxon>Eukaryota</taxon>
        <taxon>Viridiplantae</taxon>
        <taxon>Streptophyta</taxon>
        <taxon>Embryophyta</taxon>
        <taxon>Tracheophyta</taxon>
        <taxon>Spermatophyta</taxon>
        <taxon>Magnoliopsida</taxon>
        <taxon>eudicotyledons</taxon>
        <taxon>Gunneridae</taxon>
        <taxon>Pentapetalae</taxon>
        <taxon>rosids</taxon>
        <taxon>fabids</taxon>
        <taxon>Rosales</taxon>
        <taxon>Cannabaceae</taxon>
        <taxon>Trema</taxon>
    </lineage>
</organism>
<dbReference type="InParanoid" id="A0A2P5FRI6"/>
<dbReference type="InterPro" id="IPR042160">
    <property type="entry name" value="HD-Zip_IV"/>
</dbReference>
<dbReference type="EMBL" id="JXTC01000013">
    <property type="protein sequence ID" value="POO00417.1"/>
    <property type="molecule type" value="Genomic_DNA"/>
</dbReference>
<accession>A0A2P5FRI6</accession>
<name>A0A2P5FRI6_TREOI</name>
<dbReference type="InterPro" id="IPR057993">
    <property type="entry name" value="HD-Zip_IV_C"/>
</dbReference>
<dbReference type="AlphaFoldDB" id="A0A2P5FRI6"/>
<dbReference type="OrthoDB" id="1569773at2759"/>
<protein>
    <recommendedName>
        <fullName evidence="1">HD-Zip IV C-terminal domain-containing protein</fullName>
    </recommendedName>
</protein>
<gene>
    <name evidence="2" type="ORF">TorRG33x02_038300</name>
</gene>
<dbReference type="Proteomes" id="UP000237000">
    <property type="component" value="Unassembled WGS sequence"/>
</dbReference>
<feature type="non-terminal residue" evidence="2">
    <location>
        <position position="90"/>
    </location>
</feature>
<evidence type="ECO:0000259" key="1">
    <source>
        <dbReference type="Pfam" id="PF25797"/>
    </source>
</evidence>
<dbReference type="PANTHER" id="PTHR45654:SF48">
    <property type="entry name" value="START DOMAIN-CONTAINING PROTEIN"/>
    <property type="match status" value="1"/>
</dbReference>